<proteinExistence type="predicted"/>
<reference evidence="1" key="1">
    <citation type="submission" date="2023-07" db="EMBL/GenBank/DDBJ databases">
        <title>Novel Phage-like Particles from Mycolicibacterium aichiense.</title>
        <authorList>
            <person name="Saha M.S."/>
            <person name="Roman A."/>
            <person name="Doherty M."/>
            <person name="Shijo M."/>
            <person name="Riddick Z."/>
        </authorList>
    </citation>
    <scope>NUCLEOTIDE SEQUENCE</scope>
</reference>
<sequence>MSLLQRGTETVAVYPETVVTDSDGNKFTRPGSVGVVVKASVQPISATESADGGFNTKSRYRLRLIGYPSVLGAQSQVEWNGKRWSIDGEPQVFNGSRRTAHVEYVMVRG</sequence>
<evidence type="ECO:0000313" key="1">
    <source>
        <dbReference type="EMBL" id="XDR06090.1"/>
    </source>
</evidence>
<protein>
    <submittedName>
        <fullName evidence="1">Head-to-tail stopper</fullName>
    </submittedName>
</protein>
<organism evidence="1">
    <name type="scientific">Mycolicibacterium phage Alyssa1</name>
    <dbReference type="NCBI Taxonomy" id="3240801"/>
    <lineage>
        <taxon>Viruses</taxon>
        <taxon>Duplodnaviria</taxon>
        <taxon>Heunggongvirae</taxon>
        <taxon>Uroviricota</taxon>
        <taxon>Caudoviricetes</taxon>
    </lineage>
</organism>
<name>A0AB39U1W5_9CAUD</name>
<accession>A0AB39U1W5</accession>
<dbReference type="EMBL" id="OR387110">
    <property type="protein sequence ID" value="XDR06090.1"/>
    <property type="molecule type" value="Genomic_DNA"/>
</dbReference>